<feature type="transmembrane region" description="Helical" evidence="3">
    <location>
        <begin position="48"/>
        <end position="71"/>
    </location>
</feature>
<evidence type="ECO:0000256" key="3">
    <source>
        <dbReference type="SAM" id="Phobius"/>
    </source>
</evidence>
<sequence>MTKPGGWMESFLIQRATRRQSAFAGVIALLILLTLAVAAPRAGLPWPAITPFMPMCALTVFTTACIAAFLLGAQFTVTRQPMLGALGGAYAFTALAVALQLLMFPGVFSPTGLFGARPTSSVWMWVFWHGGFPLFVILAVLTRDRFSRDAVSTRYVALWAWLLIGGPVVVGALLCGVALMANLPPPLASSTGGAIASNPVAVVLWAINAIAVLAVLASGRLRAVLDVWLAIAALACFTDTSLNLLSSDRFTVGWYVARLFSMLAPGVLVCVLVWEVTALYRRLFEAHVSLRQASMHDALTGLYNRSYFSEQIGVRMGTAKRNGQPLSLIMVDVDHFKRYNDAFGHLKGDACLAAVAAALSGVVRRPGDFIARYGGEEFVIVLPDTGPTDAQALAERAREAVMRLRIEAAAPSRYVTVSAGCATATPGSTAFSTDTLIETADAALYQAKAAGRNLVISAQAMATAVM</sequence>
<evidence type="ECO:0000259" key="4">
    <source>
        <dbReference type="PROSITE" id="PS50887"/>
    </source>
</evidence>
<feature type="transmembrane region" description="Helical" evidence="3">
    <location>
        <begin position="155"/>
        <end position="181"/>
    </location>
</feature>
<evidence type="ECO:0000256" key="2">
    <source>
        <dbReference type="ARBA" id="ARBA00034247"/>
    </source>
</evidence>
<organism evidence="5 6">
    <name type="scientific">Ralstonia flaminis</name>
    <dbReference type="NCBI Taxonomy" id="3058597"/>
    <lineage>
        <taxon>Bacteria</taxon>
        <taxon>Pseudomonadati</taxon>
        <taxon>Pseudomonadota</taxon>
        <taxon>Betaproteobacteria</taxon>
        <taxon>Burkholderiales</taxon>
        <taxon>Burkholderiaceae</taxon>
        <taxon>Ralstonia</taxon>
    </lineage>
</organism>
<dbReference type="SUPFAM" id="SSF55073">
    <property type="entry name" value="Nucleotide cyclase"/>
    <property type="match status" value="1"/>
</dbReference>
<gene>
    <name evidence="5" type="ORF">LMG18101_02006</name>
</gene>
<dbReference type="InterPro" id="IPR050469">
    <property type="entry name" value="Diguanylate_Cyclase"/>
</dbReference>
<dbReference type="Gene3D" id="3.30.70.270">
    <property type="match status" value="1"/>
</dbReference>
<feature type="transmembrane region" description="Helical" evidence="3">
    <location>
        <begin position="122"/>
        <end position="143"/>
    </location>
</feature>
<keyword evidence="3" id="KW-0812">Transmembrane</keyword>
<dbReference type="PROSITE" id="PS50887">
    <property type="entry name" value="GGDEF"/>
    <property type="match status" value="1"/>
</dbReference>
<dbReference type="InterPro" id="IPR033424">
    <property type="entry name" value="MASE4"/>
</dbReference>
<dbReference type="CDD" id="cd01949">
    <property type="entry name" value="GGDEF"/>
    <property type="match status" value="1"/>
</dbReference>
<keyword evidence="6" id="KW-1185">Reference proteome</keyword>
<feature type="transmembrane region" description="Helical" evidence="3">
    <location>
        <begin position="193"/>
        <end position="216"/>
    </location>
</feature>
<evidence type="ECO:0000256" key="1">
    <source>
        <dbReference type="ARBA" id="ARBA00012528"/>
    </source>
</evidence>
<dbReference type="InterPro" id="IPR000160">
    <property type="entry name" value="GGDEF_dom"/>
</dbReference>
<comment type="catalytic activity">
    <reaction evidence="2">
        <text>2 GTP = 3',3'-c-di-GMP + 2 diphosphate</text>
        <dbReference type="Rhea" id="RHEA:24898"/>
        <dbReference type="ChEBI" id="CHEBI:33019"/>
        <dbReference type="ChEBI" id="CHEBI:37565"/>
        <dbReference type="ChEBI" id="CHEBI:58805"/>
        <dbReference type="EC" id="2.7.7.65"/>
    </reaction>
</comment>
<feature type="transmembrane region" description="Helical" evidence="3">
    <location>
        <begin position="83"/>
        <end position="102"/>
    </location>
</feature>
<dbReference type="Pfam" id="PF00990">
    <property type="entry name" value="GGDEF"/>
    <property type="match status" value="1"/>
</dbReference>
<protein>
    <recommendedName>
        <fullName evidence="1">diguanylate cyclase</fullName>
        <ecNumber evidence="1">2.7.7.65</ecNumber>
    </recommendedName>
</protein>
<keyword evidence="3" id="KW-0472">Membrane</keyword>
<keyword evidence="3" id="KW-1133">Transmembrane helix</keyword>
<dbReference type="InterPro" id="IPR043128">
    <property type="entry name" value="Rev_trsase/Diguanyl_cyclase"/>
</dbReference>
<feature type="transmembrane region" description="Helical" evidence="3">
    <location>
        <begin position="252"/>
        <end position="274"/>
    </location>
</feature>
<reference evidence="5 6" key="1">
    <citation type="submission" date="2023-07" db="EMBL/GenBank/DDBJ databases">
        <authorList>
            <person name="Peeters C."/>
        </authorList>
    </citation>
    <scope>NUCLEOTIDE SEQUENCE [LARGE SCALE GENOMIC DNA]</scope>
    <source>
        <strain evidence="5 6">LMG 18101</strain>
    </source>
</reference>
<dbReference type="Proteomes" id="UP001189757">
    <property type="component" value="Unassembled WGS sequence"/>
</dbReference>
<dbReference type="NCBIfam" id="TIGR00254">
    <property type="entry name" value="GGDEF"/>
    <property type="match status" value="1"/>
</dbReference>
<dbReference type="PANTHER" id="PTHR45138:SF9">
    <property type="entry name" value="DIGUANYLATE CYCLASE DGCM-RELATED"/>
    <property type="match status" value="1"/>
</dbReference>
<evidence type="ECO:0000313" key="5">
    <source>
        <dbReference type="EMBL" id="CAJ0813711.1"/>
    </source>
</evidence>
<dbReference type="EC" id="2.7.7.65" evidence="1"/>
<name>A0ABM9K3C6_9RALS</name>
<dbReference type="SMART" id="SM00267">
    <property type="entry name" value="GGDEF"/>
    <property type="match status" value="1"/>
</dbReference>
<feature type="transmembrane region" description="Helical" evidence="3">
    <location>
        <begin position="223"/>
        <end position="246"/>
    </location>
</feature>
<dbReference type="PANTHER" id="PTHR45138">
    <property type="entry name" value="REGULATORY COMPONENTS OF SENSORY TRANSDUCTION SYSTEM"/>
    <property type="match status" value="1"/>
</dbReference>
<dbReference type="EMBL" id="CATZLL010000005">
    <property type="protein sequence ID" value="CAJ0813711.1"/>
    <property type="molecule type" value="Genomic_DNA"/>
</dbReference>
<proteinExistence type="predicted"/>
<feature type="domain" description="GGDEF" evidence="4">
    <location>
        <begin position="324"/>
        <end position="460"/>
    </location>
</feature>
<comment type="caution">
    <text evidence="5">The sequence shown here is derived from an EMBL/GenBank/DDBJ whole genome shotgun (WGS) entry which is preliminary data.</text>
</comment>
<dbReference type="Pfam" id="PF17158">
    <property type="entry name" value="MASE4"/>
    <property type="match status" value="1"/>
</dbReference>
<dbReference type="InterPro" id="IPR029787">
    <property type="entry name" value="Nucleotide_cyclase"/>
</dbReference>
<accession>A0ABM9K3C6</accession>
<evidence type="ECO:0000313" key="6">
    <source>
        <dbReference type="Proteomes" id="UP001189757"/>
    </source>
</evidence>